<feature type="region of interest" description="Disordered" evidence="1">
    <location>
        <begin position="81"/>
        <end position="116"/>
    </location>
</feature>
<reference evidence="2 3" key="1">
    <citation type="submission" date="2018-11" db="EMBL/GenBank/DDBJ databases">
        <authorList>
            <consortium name="Pathogen Informatics"/>
        </authorList>
    </citation>
    <scope>NUCLEOTIDE SEQUENCE [LARGE SCALE GENOMIC DNA]</scope>
    <source>
        <strain evidence="2 3">Zambia</strain>
    </source>
</reference>
<gene>
    <name evidence="2" type="ORF">SMRZ_LOCUS18985</name>
</gene>
<name>A0A183MSG0_9TREM</name>
<organism evidence="2 3">
    <name type="scientific">Schistosoma margrebowiei</name>
    <dbReference type="NCBI Taxonomy" id="48269"/>
    <lineage>
        <taxon>Eukaryota</taxon>
        <taxon>Metazoa</taxon>
        <taxon>Spiralia</taxon>
        <taxon>Lophotrochozoa</taxon>
        <taxon>Platyhelminthes</taxon>
        <taxon>Trematoda</taxon>
        <taxon>Digenea</taxon>
        <taxon>Strigeidida</taxon>
        <taxon>Schistosomatoidea</taxon>
        <taxon>Schistosomatidae</taxon>
        <taxon>Schistosoma</taxon>
    </lineage>
</organism>
<evidence type="ECO:0000313" key="2">
    <source>
        <dbReference type="EMBL" id="VDP29978.1"/>
    </source>
</evidence>
<dbReference type="EMBL" id="UZAI01017817">
    <property type="protein sequence ID" value="VDP29978.1"/>
    <property type="molecule type" value="Genomic_DNA"/>
</dbReference>
<evidence type="ECO:0000313" key="3">
    <source>
        <dbReference type="Proteomes" id="UP000277204"/>
    </source>
</evidence>
<dbReference type="Proteomes" id="UP000277204">
    <property type="component" value="Unassembled WGS sequence"/>
</dbReference>
<protein>
    <submittedName>
        <fullName evidence="2">Uncharacterized protein</fullName>
    </submittedName>
</protein>
<dbReference type="AlphaFoldDB" id="A0A183MSG0"/>
<accession>A0A183MSG0</accession>
<sequence length="116" mass="13503">MMKAGMNNTTYEDIIGRHGLTGSKEREWSQALQDLLKQETTMENKWKRVKEVLTSTCEEVLGRERYRHKEWISVETLNKIQERRDKKTATNNSQTGTEKVKAQPECTEANEQQASE</sequence>
<evidence type="ECO:0000256" key="1">
    <source>
        <dbReference type="SAM" id="MobiDB-lite"/>
    </source>
</evidence>
<keyword evidence="3" id="KW-1185">Reference proteome</keyword>
<proteinExistence type="predicted"/>